<name>A0ABD1FVR4_SALDI</name>
<evidence type="ECO:0000259" key="8">
    <source>
        <dbReference type="PROSITE" id="PS51039"/>
    </source>
</evidence>
<evidence type="ECO:0000256" key="1">
    <source>
        <dbReference type="ARBA" id="ARBA00003732"/>
    </source>
</evidence>
<gene>
    <name evidence="9" type="ORF">AAHA92_28656</name>
</gene>
<dbReference type="InterPro" id="IPR000058">
    <property type="entry name" value="Znf_AN1"/>
</dbReference>
<evidence type="ECO:0008006" key="11">
    <source>
        <dbReference type="Google" id="ProtNLM"/>
    </source>
</evidence>
<keyword evidence="6" id="KW-0812">Transmembrane</keyword>
<keyword evidence="6" id="KW-1133">Transmembrane helix</keyword>
<keyword evidence="4" id="KW-0862">Zinc</keyword>
<dbReference type="AlphaFoldDB" id="A0ABD1FVR4"/>
<protein>
    <recommendedName>
        <fullName evidence="11">Zinc finger A20 and AN1 domain-containing stress-associated protein 8</fullName>
    </recommendedName>
</protein>
<evidence type="ECO:0000256" key="5">
    <source>
        <dbReference type="PROSITE-ProRule" id="PRU00449"/>
    </source>
</evidence>
<evidence type="ECO:0000256" key="3">
    <source>
        <dbReference type="ARBA" id="ARBA00022771"/>
    </source>
</evidence>
<keyword evidence="2" id="KW-0479">Metal-binding</keyword>
<proteinExistence type="predicted"/>
<evidence type="ECO:0000256" key="4">
    <source>
        <dbReference type="ARBA" id="ARBA00022833"/>
    </source>
</evidence>
<keyword evidence="3 5" id="KW-0863">Zinc-finger</keyword>
<dbReference type="SMART" id="SM00154">
    <property type="entry name" value="ZnF_AN1"/>
    <property type="match status" value="1"/>
</dbReference>
<reference evidence="9 10" key="1">
    <citation type="submission" date="2024-06" db="EMBL/GenBank/DDBJ databases">
        <title>A chromosome level genome sequence of Diviner's sage (Salvia divinorum).</title>
        <authorList>
            <person name="Ford S.A."/>
            <person name="Ro D.-K."/>
            <person name="Ness R.W."/>
            <person name="Phillips M.A."/>
        </authorList>
    </citation>
    <scope>NUCLEOTIDE SEQUENCE [LARGE SCALE GENOMIC DNA]</scope>
    <source>
        <strain evidence="9">SAF-2024a</strain>
        <tissue evidence="9">Leaf</tissue>
    </source>
</reference>
<accession>A0ABD1FVR4</accession>
<feature type="domain" description="A20-type" evidence="7">
    <location>
        <begin position="97"/>
        <end position="131"/>
    </location>
</feature>
<sequence>MHEAAWKDVERAFGVSGLPTPRTWYDHLIYVLPIYVILLPFLSSPRFQLRSLSLFPSRFWAAGDWQQRYSDKNIILSPRRTGKKAKMEQNETGCQTPQAPIMCVNNCGFFGTAATMNMCSKCYKDLVLEQEQAKLAASSFQSIVNGSSSAGGCDSDVSVIRETQNAPSGLVVASPQLSYVPPESGQAEEVKEGPKRCGMCRKRVGLTGFNCRCGSIFCSIYRYSDKHDCSFDYRSAGQEAIAKANPVVKADKIDKI</sequence>
<dbReference type="SMART" id="SM00259">
    <property type="entry name" value="ZnF_A20"/>
    <property type="match status" value="1"/>
</dbReference>
<dbReference type="Gene3D" id="4.10.1110.10">
    <property type="entry name" value="AN1-like Zinc finger"/>
    <property type="match status" value="1"/>
</dbReference>
<dbReference type="EMBL" id="JBEAFC010000011">
    <property type="protein sequence ID" value="KAL1535934.1"/>
    <property type="molecule type" value="Genomic_DNA"/>
</dbReference>
<evidence type="ECO:0000256" key="6">
    <source>
        <dbReference type="SAM" id="Phobius"/>
    </source>
</evidence>
<dbReference type="InterPro" id="IPR050652">
    <property type="entry name" value="AN1_A20_ZnFinger"/>
</dbReference>
<comment type="function">
    <text evidence="1">May be involved in environmental stress response.</text>
</comment>
<dbReference type="SUPFAM" id="SSF57716">
    <property type="entry name" value="Glucocorticoid receptor-like (DNA-binding domain)"/>
    <property type="match status" value="1"/>
</dbReference>
<dbReference type="PANTHER" id="PTHR10634">
    <property type="entry name" value="AN1-TYPE ZINC FINGER PROTEIN"/>
    <property type="match status" value="1"/>
</dbReference>
<feature type="transmembrane region" description="Helical" evidence="6">
    <location>
        <begin position="24"/>
        <end position="42"/>
    </location>
</feature>
<dbReference type="PANTHER" id="PTHR10634:SF158">
    <property type="entry name" value="ZINC FINGER A20 AND AN1 DOMAIN-CONTAINING STRESS-ASSOCIATED PROTEIN 4-LIKE"/>
    <property type="match status" value="1"/>
</dbReference>
<dbReference type="PROSITE" id="PS51036">
    <property type="entry name" value="ZF_A20"/>
    <property type="match status" value="1"/>
</dbReference>
<dbReference type="InterPro" id="IPR035896">
    <property type="entry name" value="AN1-like_Znf"/>
</dbReference>
<feature type="domain" description="AN1-type" evidence="8">
    <location>
        <begin position="191"/>
        <end position="237"/>
    </location>
</feature>
<evidence type="ECO:0000259" key="7">
    <source>
        <dbReference type="PROSITE" id="PS51036"/>
    </source>
</evidence>
<evidence type="ECO:0000313" key="10">
    <source>
        <dbReference type="Proteomes" id="UP001567538"/>
    </source>
</evidence>
<dbReference type="PROSITE" id="PS51039">
    <property type="entry name" value="ZF_AN1"/>
    <property type="match status" value="1"/>
</dbReference>
<dbReference type="SUPFAM" id="SSF118310">
    <property type="entry name" value="AN1-like Zinc finger"/>
    <property type="match status" value="1"/>
</dbReference>
<dbReference type="Proteomes" id="UP001567538">
    <property type="component" value="Unassembled WGS sequence"/>
</dbReference>
<dbReference type="Gene3D" id="1.20.5.4770">
    <property type="match status" value="1"/>
</dbReference>
<comment type="caution">
    <text evidence="9">The sequence shown here is derived from an EMBL/GenBank/DDBJ whole genome shotgun (WGS) entry which is preliminary data.</text>
</comment>
<dbReference type="InterPro" id="IPR002653">
    <property type="entry name" value="Znf_A20"/>
</dbReference>
<evidence type="ECO:0000256" key="2">
    <source>
        <dbReference type="ARBA" id="ARBA00022723"/>
    </source>
</evidence>
<keyword evidence="6" id="KW-0472">Membrane</keyword>
<keyword evidence="10" id="KW-1185">Reference proteome</keyword>
<evidence type="ECO:0000313" key="9">
    <source>
        <dbReference type="EMBL" id="KAL1535934.1"/>
    </source>
</evidence>
<dbReference type="GO" id="GO:0008270">
    <property type="term" value="F:zinc ion binding"/>
    <property type="evidence" value="ECO:0007669"/>
    <property type="project" value="UniProtKB-KW"/>
</dbReference>
<dbReference type="Pfam" id="PF01428">
    <property type="entry name" value="zf-AN1"/>
    <property type="match status" value="1"/>
</dbReference>
<dbReference type="FunFam" id="4.10.1110.10:FF:000001">
    <property type="entry name" value="Zinc finger AN1-type containing 6"/>
    <property type="match status" value="1"/>
</dbReference>
<dbReference type="Pfam" id="PF01754">
    <property type="entry name" value="zf-A20"/>
    <property type="match status" value="1"/>
</dbReference>
<organism evidence="9 10">
    <name type="scientific">Salvia divinorum</name>
    <name type="common">Maria pastora</name>
    <name type="synonym">Diviner's sage</name>
    <dbReference type="NCBI Taxonomy" id="28513"/>
    <lineage>
        <taxon>Eukaryota</taxon>
        <taxon>Viridiplantae</taxon>
        <taxon>Streptophyta</taxon>
        <taxon>Embryophyta</taxon>
        <taxon>Tracheophyta</taxon>
        <taxon>Spermatophyta</taxon>
        <taxon>Magnoliopsida</taxon>
        <taxon>eudicotyledons</taxon>
        <taxon>Gunneridae</taxon>
        <taxon>Pentapetalae</taxon>
        <taxon>asterids</taxon>
        <taxon>lamiids</taxon>
        <taxon>Lamiales</taxon>
        <taxon>Lamiaceae</taxon>
        <taxon>Nepetoideae</taxon>
        <taxon>Mentheae</taxon>
        <taxon>Salviinae</taxon>
        <taxon>Salvia</taxon>
        <taxon>Salvia subgen. Calosphace</taxon>
    </lineage>
</organism>